<dbReference type="Gramene" id="TuG1812G0700004050.01.T01">
    <property type="protein sequence ID" value="TuG1812G0700004050.01.T01.cds393258"/>
    <property type="gene ID" value="TuG1812G0700004050.01"/>
</dbReference>
<protein>
    <submittedName>
        <fullName evidence="1">Uncharacterized protein</fullName>
    </submittedName>
</protein>
<organism evidence="1 2">
    <name type="scientific">Triticum urartu</name>
    <name type="common">Red wild einkorn</name>
    <name type="synonym">Crithodium urartu</name>
    <dbReference type="NCBI Taxonomy" id="4572"/>
    <lineage>
        <taxon>Eukaryota</taxon>
        <taxon>Viridiplantae</taxon>
        <taxon>Streptophyta</taxon>
        <taxon>Embryophyta</taxon>
        <taxon>Tracheophyta</taxon>
        <taxon>Spermatophyta</taxon>
        <taxon>Magnoliopsida</taxon>
        <taxon>Liliopsida</taxon>
        <taxon>Poales</taxon>
        <taxon>Poaceae</taxon>
        <taxon>BOP clade</taxon>
        <taxon>Pooideae</taxon>
        <taxon>Triticodae</taxon>
        <taxon>Triticeae</taxon>
        <taxon>Triticinae</taxon>
        <taxon>Triticum</taxon>
    </lineage>
</organism>
<dbReference type="EnsemblPlants" id="TuG1812G0700004050.01.T01">
    <property type="protein sequence ID" value="TuG1812G0700004050.01.T01.cds393258"/>
    <property type="gene ID" value="TuG1812G0700004050.01"/>
</dbReference>
<accession>A0A8R7V599</accession>
<reference evidence="2" key="1">
    <citation type="journal article" date="2013" name="Nature">
        <title>Draft genome of the wheat A-genome progenitor Triticum urartu.</title>
        <authorList>
            <person name="Ling H.Q."/>
            <person name="Zhao S."/>
            <person name="Liu D."/>
            <person name="Wang J."/>
            <person name="Sun H."/>
            <person name="Zhang C."/>
            <person name="Fan H."/>
            <person name="Li D."/>
            <person name="Dong L."/>
            <person name="Tao Y."/>
            <person name="Gao C."/>
            <person name="Wu H."/>
            <person name="Li Y."/>
            <person name="Cui Y."/>
            <person name="Guo X."/>
            <person name="Zheng S."/>
            <person name="Wang B."/>
            <person name="Yu K."/>
            <person name="Liang Q."/>
            <person name="Yang W."/>
            <person name="Lou X."/>
            <person name="Chen J."/>
            <person name="Feng M."/>
            <person name="Jian J."/>
            <person name="Zhang X."/>
            <person name="Luo G."/>
            <person name="Jiang Y."/>
            <person name="Liu J."/>
            <person name="Wang Z."/>
            <person name="Sha Y."/>
            <person name="Zhang B."/>
            <person name="Wu H."/>
            <person name="Tang D."/>
            <person name="Shen Q."/>
            <person name="Xue P."/>
            <person name="Zou S."/>
            <person name="Wang X."/>
            <person name="Liu X."/>
            <person name="Wang F."/>
            <person name="Yang Y."/>
            <person name="An X."/>
            <person name="Dong Z."/>
            <person name="Zhang K."/>
            <person name="Zhang X."/>
            <person name="Luo M.C."/>
            <person name="Dvorak J."/>
            <person name="Tong Y."/>
            <person name="Wang J."/>
            <person name="Yang H."/>
            <person name="Li Z."/>
            <person name="Wang D."/>
            <person name="Zhang A."/>
            <person name="Wang J."/>
        </authorList>
    </citation>
    <scope>NUCLEOTIDE SEQUENCE</scope>
    <source>
        <strain evidence="2">cv. G1812</strain>
    </source>
</reference>
<reference evidence="1" key="3">
    <citation type="submission" date="2022-06" db="UniProtKB">
        <authorList>
            <consortium name="EnsemblPlants"/>
        </authorList>
    </citation>
    <scope>IDENTIFICATION</scope>
</reference>
<dbReference type="Proteomes" id="UP000015106">
    <property type="component" value="Chromosome 7"/>
</dbReference>
<reference evidence="1" key="2">
    <citation type="submission" date="2018-03" db="EMBL/GenBank/DDBJ databases">
        <title>The Triticum urartu genome reveals the dynamic nature of wheat genome evolution.</title>
        <authorList>
            <person name="Ling H."/>
            <person name="Ma B."/>
            <person name="Shi X."/>
            <person name="Liu H."/>
            <person name="Dong L."/>
            <person name="Sun H."/>
            <person name="Cao Y."/>
            <person name="Gao Q."/>
            <person name="Zheng S."/>
            <person name="Li Y."/>
            <person name="Yu Y."/>
            <person name="Du H."/>
            <person name="Qi M."/>
            <person name="Li Y."/>
            <person name="Yu H."/>
            <person name="Cui Y."/>
            <person name="Wang N."/>
            <person name="Chen C."/>
            <person name="Wu H."/>
            <person name="Zhao Y."/>
            <person name="Zhang J."/>
            <person name="Li Y."/>
            <person name="Zhou W."/>
            <person name="Zhang B."/>
            <person name="Hu W."/>
            <person name="Eijk M."/>
            <person name="Tang J."/>
            <person name="Witsenboer H."/>
            <person name="Zhao S."/>
            <person name="Li Z."/>
            <person name="Zhang A."/>
            <person name="Wang D."/>
            <person name="Liang C."/>
        </authorList>
    </citation>
    <scope>NUCLEOTIDE SEQUENCE [LARGE SCALE GENOMIC DNA]</scope>
    <source>
        <strain evidence="1">cv. G1812</strain>
    </source>
</reference>
<evidence type="ECO:0000313" key="2">
    <source>
        <dbReference type="Proteomes" id="UP000015106"/>
    </source>
</evidence>
<keyword evidence="2" id="KW-1185">Reference proteome</keyword>
<name>A0A8R7V599_TRIUA</name>
<evidence type="ECO:0000313" key="1">
    <source>
        <dbReference type="EnsemblPlants" id="TuG1812G0700004050.01.T01.cds393258"/>
    </source>
</evidence>
<dbReference type="AlphaFoldDB" id="A0A8R7V599"/>
<proteinExistence type="predicted"/>
<sequence>MAKARMKWKLTPVFTGTSENRTPVNCAPMYSRKRYPFVMAGSAQWIE</sequence>